<dbReference type="AlphaFoldDB" id="A0AAD4N2H7"/>
<proteinExistence type="predicted"/>
<dbReference type="Proteomes" id="UP001201812">
    <property type="component" value="Unassembled WGS sequence"/>
</dbReference>
<evidence type="ECO:0000313" key="2">
    <source>
        <dbReference type="EMBL" id="KAI1709439.1"/>
    </source>
</evidence>
<feature type="compositionally biased region" description="Polar residues" evidence="1">
    <location>
        <begin position="41"/>
        <end position="51"/>
    </location>
</feature>
<accession>A0AAD4N2H7</accession>
<dbReference type="EMBL" id="JAKKPZ010000030">
    <property type="protein sequence ID" value="KAI1709439.1"/>
    <property type="molecule type" value="Genomic_DNA"/>
</dbReference>
<sequence length="77" mass="8893">MAIFGRSVGVFPLKFEPQPPDTDWNQPFKALIRREYEQWINRSDQPQTKGGNQKPADVDTYLDWKEDAAIPEESIGQ</sequence>
<evidence type="ECO:0000313" key="3">
    <source>
        <dbReference type="Proteomes" id="UP001201812"/>
    </source>
</evidence>
<keyword evidence="3" id="KW-1185">Reference proteome</keyword>
<feature type="region of interest" description="Disordered" evidence="1">
    <location>
        <begin position="41"/>
        <end position="77"/>
    </location>
</feature>
<name>A0AAD4N2H7_9BILA</name>
<reference evidence="2" key="1">
    <citation type="submission" date="2022-01" db="EMBL/GenBank/DDBJ databases">
        <title>Genome Sequence Resource for Two Populations of Ditylenchus destructor, the Migratory Endoparasitic Phytonematode.</title>
        <authorList>
            <person name="Zhang H."/>
            <person name="Lin R."/>
            <person name="Xie B."/>
        </authorList>
    </citation>
    <scope>NUCLEOTIDE SEQUENCE</scope>
    <source>
        <strain evidence="2">BazhouSP</strain>
    </source>
</reference>
<comment type="caution">
    <text evidence="2">The sequence shown here is derived from an EMBL/GenBank/DDBJ whole genome shotgun (WGS) entry which is preliminary data.</text>
</comment>
<protein>
    <submittedName>
        <fullName evidence="2">Uncharacterized protein</fullName>
    </submittedName>
</protein>
<evidence type="ECO:0000256" key="1">
    <source>
        <dbReference type="SAM" id="MobiDB-lite"/>
    </source>
</evidence>
<organism evidence="2 3">
    <name type="scientific">Ditylenchus destructor</name>
    <dbReference type="NCBI Taxonomy" id="166010"/>
    <lineage>
        <taxon>Eukaryota</taxon>
        <taxon>Metazoa</taxon>
        <taxon>Ecdysozoa</taxon>
        <taxon>Nematoda</taxon>
        <taxon>Chromadorea</taxon>
        <taxon>Rhabditida</taxon>
        <taxon>Tylenchina</taxon>
        <taxon>Tylenchomorpha</taxon>
        <taxon>Sphaerularioidea</taxon>
        <taxon>Anguinidae</taxon>
        <taxon>Anguininae</taxon>
        <taxon>Ditylenchus</taxon>
    </lineage>
</organism>
<gene>
    <name evidence="2" type="ORF">DdX_11226</name>
</gene>